<dbReference type="InterPro" id="IPR017853">
    <property type="entry name" value="GH"/>
</dbReference>
<dbReference type="EMBL" id="JABAEW010000056">
    <property type="protein sequence ID" value="NMD88723.1"/>
    <property type="molecule type" value="Genomic_DNA"/>
</dbReference>
<dbReference type="SUPFAM" id="SSF51445">
    <property type="entry name" value="(Trans)glycosidases"/>
    <property type="match status" value="1"/>
</dbReference>
<evidence type="ECO:0000313" key="1">
    <source>
        <dbReference type="EMBL" id="NMD88723.1"/>
    </source>
</evidence>
<dbReference type="Proteomes" id="UP000576225">
    <property type="component" value="Unassembled WGS sequence"/>
</dbReference>
<sequence length="648" mass="71804">MSQKRKETQRGMFEAGGRFFVGCNYWASHAGIAMWRKWDADTVRADLKLLSENAVEVLRVFPLWPDFQPISRHTAGGQSFVEMRFGEQPLPDTPAGRAGVDPAMVERFRTLCAYAAEYRLRLIVGLVTGWMSGRMFVPPAFSGVNVLTDPTALKWEVRMVRHLVSELRNETAIAAWDLGNECNCMGPVEGNPDAAWAWTNAISAAIRVEDASRPVVSGMHSLTAFKENGLWNIGEQAELTDVLTTHPYPLFTPHCNLDPIHTMRNAFHATAETRLYGDVGRVDAFIEEAGTLGPSQSGDSNAANLMRAMLWNGFAHDCRGMLWWCAFDQDQLEETPYDWMAIERELGLVRSNREPKPALIALREFSRALDRLNLRTIPPFRRDAVVILSHEQDNWGVGYSSFLLAKQAGFDVEFATADQELPESKFYILPSVRGLRVIDRRRWLALLDKVEKGATLLVTSDGGTLQPFNVPFGVDIVWTAAPTEPVAVIGAGMELYCPVERLLKLSARDAEVLASDRDGTPVMTSRAYGKGKLLFLSVPIERHAANQPRAFLPGSESYYKIYQLAAAAAGVERSVTRTNPSLTLTEHRLARCELLVIAVNNTPDPITDAITAGAGWAFDRVLCGGRMEWGALTVPGNSAAVMVFRCNN</sequence>
<evidence type="ECO:0000313" key="2">
    <source>
        <dbReference type="Proteomes" id="UP000576225"/>
    </source>
</evidence>
<name>A0A848B1Z8_9BACT</name>
<dbReference type="AlphaFoldDB" id="A0A848B1Z8"/>
<dbReference type="InterPro" id="IPR029062">
    <property type="entry name" value="Class_I_gatase-like"/>
</dbReference>
<protein>
    <submittedName>
        <fullName evidence="1">Beta-mannanase</fullName>
    </submittedName>
</protein>
<reference evidence="1 2" key="1">
    <citation type="submission" date="2020-04" db="EMBL/GenBank/DDBJ databases">
        <authorList>
            <person name="Hitch T.C.A."/>
            <person name="Wylensek D."/>
            <person name="Clavel T."/>
        </authorList>
    </citation>
    <scope>NUCLEOTIDE SEQUENCE [LARGE SCALE GENOMIC DNA]</scope>
    <source>
        <strain evidence="1 2">COR2-253-APC-1A</strain>
    </source>
</reference>
<dbReference type="Gene3D" id="3.40.50.880">
    <property type="match status" value="1"/>
</dbReference>
<gene>
    <name evidence="1" type="ORF">HF882_19230</name>
</gene>
<dbReference type="RefSeq" id="WP_168963764.1">
    <property type="nucleotide sequence ID" value="NZ_JABAEW010000056.1"/>
</dbReference>
<proteinExistence type="predicted"/>
<organism evidence="1 2">
    <name type="scientific">Victivallis vadensis</name>
    <dbReference type="NCBI Taxonomy" id="172901"/>
    <lineage>
        <taxon>Bacteria</taxon>
        <taxon>Pseudomonadati</taxon>
        <taxon>Lentisphaerota</taxon>
        <taxon>Lentisphaeria</taxon>
        <taxon>Victivallales</taxon>
        <taxon>Victivallaceae</taxon>
        <taxon>Victivallis</taxon>
    </lineage>
</organism>
<dbReference type="Gene3D" id="3.20.20.80">
    <property type="entry name" value="Glycosidases"/>
    <property type="match status" value="1"/>
</dbReference>
<comment type="caution">
    <text evidence="1">The sequence shown here is derived from an EMBL/GenBank/DDBJ whole genome shotgun (WGS) entry which is preliminary data.</text>
</comment>
<accession>A0A848B1Z8</accession>